<sequence>MSGQRRGSVFQPFQFFAFSLSGGSALVGDVSSPSVLSSTTSLLVVLLEVKMENECIENKQSRAAASCSSVSEGSGGSSFLKSPLAVASPH</sequence>
<reference evidence="2 3" key="1">
    <citation type="submission" date="2020-02" db="EMBL/GenBank/DDBJ databases">
        <authorList>
            <person name="Ma Q."/>
            <person name="Huang Y."/>
            <person name="Song X."/>
            <person name="Pei D."/>
        </authorList>
    </citation>
    <scope>NUCLEOTIDE SEQUENCE [LARGE SCALE GENOMIC DNA]</scope>
    <source>
        <strain evidence="2">Sxm20200214</strain>
        <tissue evidence="2">Leaf</tissue>
    </source>
</reference>
<gene>
    <name evidence="2" type="ORF">Bca52824_036728</name>
</gene>
<evidence type="ECO:0000313" key="2">
    <source>
        <dbReference type="EMBL" id="KAG2300256.1"/>
    </source>
</evidence>
<evidence type="ECO:0000313" key="3">
    <source>
        <dbReference type="Proteomes" id="UP000886595"/>
    </source>
</evidence>
<accession>A0A8X7V426</accession>
<feature type="region of interest" description="Disordered" evidence="1">
    <location>
        <begin position="68"/>
        <end position="90"/>
    </location>
</feature>
<evidence type="ECO:0000256" key="1">
    <source>
        <dbReference type="SAM" id="MobiDB-lite"/>
    </source>
</evidence>
<proteinExistence type="predicted"/>
<organism evidence="2 3">
    <name type="scientific">Brassica carinata</name>
    <name type="common">Ethiopian mustard</name>
    <name type="synonym">Abyssinian cabbage</name>
    <dbReference type="NCBI Taxonomy" id="52824"/>
    <lineage>
        <taxon>Eukaryota</taxon>
        <taxon>Viridiplantae</taxon>
        <taxon>Streptophyta</taxon>
        <taxon>Embryophyta</taxon>
        <taxon>Tracheophyta</taxon>
        <taxon>Spermatophyta</taxon>
        <taxon>Magnoliopsida</taxon>
        <taxon>eudicotyledons</taxon>
        <taxon>Gunneridae</taxon>
        <taxon>Pentapetalae</taxon>
        <taxon>rosids</taxon>
        <taxon>malvids</taxon>
        <taxon>Brassicales</taxon>
        <taxon>Brassicaceae</taxon>
        <taxon>Brassiceae</taxon>
        <taxon>Brassica</taxon>
    </lineage>
</organism>
<comment type="caution">
    <text evidence="2">The sequence shown here is derived from an EMBL/GenBank/DDBJ whole genome shotgun (WGS) entry which is preliminary data.</text>
</comment>
<name>A0A8X7V426_BRACI</name>
<dbReference type="Proteomes" id="UP000886595">
    <property type="component" value="Unassembled WGS sequence"/>
</dbReference>
<protein>
    <submittedName>
        <fullName evidence="2">Uncharacterized protein</fullName>
    </submittedName>
</protein>
<dbReference type="AlphaFoldDB" id="A0A8X7V426"/>
<keyword evidence="3" id="KW-1185">Reference proteome</keyword>
<dbReference type="EMBL" id="JAAMPC010000008">
    <property type="protein sequence ID" value="KAG2300256.1"/>
    <property type="molecule type" value="Genomic_DNA"/>
</dbReference>